<dbReference type="AlphaFoldDB" id="A0AAJ1TSQ4"/>
<dbReference type="PRINTS" id="PR00038">
    <property type="entry name" value="HTHLUXR"/>
</dbReference>
<evidence type="ECO:0000259" key="4">
    <source>
        <dbReference type="PROSITE" id="PS50043"/>
    </source>
</evidence>
<protein>
    <submittedName>
        <fullName evidence="5">LuxR family quorum sensing-dependent transcriptional regulator</fullName>
    </submittedName>
</protein>
<organism evidence="5 6">
    <name type="scientific">Methylobacterium brachiatum</name>
    <dbReference type="NCBI Taxonomy" id="269660"/>
    <lineage>
        <taxon>Bacteria</taxon>
        <taxon>Pseudomonadati</taxon>
        <taxon>Pseudomonadota</taxon>
        <taxon>Alphaproteobacteria</taxon>
        <taxon>Hyphomicrobiales</taxon>
        <taxon>Methylobacteriaceae</taxon>
        <taxon>Methylobacterium</taxon>
    </lineage>
</organism>
<keyword evidence="2" id="KW-0238">DNA-binding</keyword>
<dbReference type="GO" id="GO:0006355">
    <property type="term" value="P:regulation of DNA-templated transcription"/>
    <property type="evidence" value="ECO:0007669"/>
    <property type="project" value="InterPro"/>
</dbReference>
<dbReference type="EMBL" id="JAUSWL010000003">
    <property type="protein sequence ID" value="MDQ0543248.1"/>
    <property type="molecule type" value="Genomic_DNA"/>
</dbReference>
<dbReference type="PROSITE" id="PS50043">
    <property type="entry name" value="HTH_LUXR_2"/>
    <property type="match status" value="1"/>
</dbReference>
<evidence type="ECO:0000313" key="5">
    <source>
        <dbReference type="EMBL" id="MDQ0543248.1"/>
    </source>
</evidence>
<dbReference type="InterPro" id="IPR016032">
    <property type="entry name" value="Sig_transdc_resp-reg_C-effctor"/>
</dbReference>
<dbReference type="Pfam" id="PF00196">
    <property type="entry name" value="GerE"/>
    <property type="match status" value="1"/>
</dbReference>
<gene>
    <name evidence="5" type="ORF">QO001_002174</name>
</gene>
<evidence type="ECO:0000256" key="3">
    <source>
        <dbReference type="ARBA" id="ARBA00023163"/>
    </source>
</evidence>
<dbReference type="CDD" id="cd06170">
    <property type="entry name" value="LuxR_C_like"/>
    <property type="match status" value="1"/>
</dbReference>
<evidence type="ECO:0000313" key="6">
    <source>
        <dbReference type="Proteomes" id="UP001223420"/>
    </source>
</evidence>
<dbReference type="SUPFAM" id="SSF46894">
    <property type="entry name" value="C-terminal effector domain of the bipartite response regulators"/>
    <property type="match status" value="1"/>
</dbReference>
<dbReference type="GO" id="GO:0003677">
    <property type="term" value="F:DNA binding"/>
    <property type="evidence" value="ECO:0007669"/>
    <property type="project" value="UniProtKB-KW"/>
</dbReference>
<dbReference type="RefSeq" id="WP_230366065.1">
    <property type="nucleotide sequence ID" value="NZ_JAJALK010000004.1"/>
</dbReference>
<comment type="caution">
    <text evidence="5">The sequence shown here is derived from an EMBL/GenBank/DDBJ whole genome shotgun (WGS) entry which is preliminary data.</text>
</comment>
<evidence type="ECO:0000256" key="2">
    <source>
        <dbReference type="ARBA" id="ARBA00023125"/>
    </source>
</evidence>
<reference evidence="5" key="1">
    <citation type="submission" date="2023-07" db="EMBL/GenBank/DDBJ databases">
        <title>Genomic Encyclopedia of Type Strains, Phase IV (KMG-IV): sequencing the most valuable type-strain genomes for metagenomic binning, comparative biology and taxonomic classification.</title>
        <authorList>
            <person name="Goeker M."/>
        </authorList>
    </citation>
    <scope>NUCLEOTIDE SEQUENCE</scope>
    <source>
        <strain evidence="5">DSM 19569</strain>
    </source>
</reference>
<accession>A0AAJ1TSQ4</accession>
<dbReference type="InterPro" id="IPR000792">
    <property type="entry name" value="Tscrpt_reg_LuxR_C"/>
</dbReference>
<dbReference type="SUPFAM" id="SSF75516">
    <property type="entry name" value="Pheromone-binding domain of LuxR-like quorum-sensing transcription factors"/>
    <property type="match status" value="1"/>
</dbReference>
<dbReference type="InterPro" id="IPR036693">
    <property type="entry name" value="TF_LuxR_autoind-bd_dom_sf"/>
</dbReference>
<feature type="domain" description="HTH luxR-type" evidence="4">
    <location>
        <begin position="177"/>
        <end position="242"/>
    </location>
</feature>
<dbReference type="Proteomes" id="UP001223420">
    <property type="component" value="Unassembled WGS sequence"/>
</dbReference>
<dbReference type="SMART" id="SM00421">
    <property type="entry name" value="HTH_LUXR"/>
    <property type="match status" value="1"/>
</dbReference>
<dbReference type="Gene3D" id="3.30.450.80">
    <property type="entry name" value="Transcription factor LuxR-like, autoinducer-binding domain"/>
    <property type="match status" value="1"/>
</dbReference>
<dbReference type="Gene3D" id="1.10.10.10">
    <property type="entry name" value="Winged helix-like DNA-binding domain superfamily/Winged helix DNA-binding domain"/>
    <property type="match status" value="1"/>
</dbReference>
<sequence>MKHVPQSAFDIVAKLRGATRLEDIFLVLNSNGRIFGYDAFVMGHLPLAPTQTLLDCAILSGWPAAWERRYHTERFVHVDPVIRHIRHSVDPFLWREALDAPGRRDGRLVLDEARAFGLAEGFCVPLHHAGGGESGVSFGGERFAPSNDERAALHLIGIYALSAAQAILRRKACADDKRPTAAHLTGREIECLKWSAAGKTAWEISVILSISRRTVEQHLASAGRKLEAVSRVHSVAEALRRGIIS</sequence>
<name>A0AAJ1TSQ4_9HYPH</name>
<dbReference type="PANTHER" id="PTHR44688">
    <property type="entry name" value="DNA-BINDING TRANSCRIPTIONAL ACTIVATOR DEVR_DOSR"/>
    <property type="match status" value="1"/>
</dbReference>
<dbReference type="PROSITE" id="PS00622">
    <property type="entry name" value="HTH_LUXR_1"/>
    <property type="match status" value="1"/>
</dbReference>
<proteinExistence type="predicted"/>
<dbReference type="InterPro" id="IPR005143">
    <property type="entry name" value="TF_LuxR_autoind-bd_dom"/>
</dbReference>
<keyword evidence="1" id="KW-0805">Transcription regulation</keyword>
<keyword evidence="3" id="KW-0804">Transcription</keyword>
<evidence type="ECO:0000256" key="1">
    <source>
        <dbReference type="ARBA" id="ARBA00023015"/>
    </source>
</evidence>
<dbReference type="Pfam" id="PF03472">
    <property type="entry name" value="Autoind_bind"/>
    <property type="match status" value="1"/>
</dbReference>
<dbReference type="InterPro" id="IPR036388">
    <property type="entry name" value="WH-like_DNA-bd_sf"/>
</dbReference>
<dbReference type="PANTHER" id="PTHR44688:SF16">
    <property type="entry name" value="DNA-BINDING TRANSCRIPTIONAL ACTIVATOR DEVR_DOSR"/>
    <property type="match status" value="1"/>
</dbReference>